<comment type="caution">
    <text evidence="1">The sequence shown here is derived from an EMBL/GenBank/DDBJ whole genome shotgun (WGS) entry which is preliminary data.</text>
</comment>
<evidence type="ECO:0000313" key="1">
    <source>
        <dbReference type="EMBL" id="CAH1802017.1"/>
    </source>
</evidence>
<organism evidence="1 2">
    <name type="scientific">Owenia fusiformis</name>
    <name type="common">Polychaete worm</name>
    <dbReference type="NCBI Taxonomy" id="6347"/>
    <lineage>
        <taxon>Eukaryota</taxon>
        <taxon>Metazoa</taxon>
        <taxon>Spiralia</taxon>
        <taxon>Lophotrochozoa</taxon>
        <taxon>Annelida</taxon>
        <taxon>Polychaeta</taxon>
        <taxon>Sedentaria</taxon>
        <taxon>Canalipalpata</taxon>
        <taxon>Sabellida</taxon>
        <taxon>Oweniida</taxon>
        <taxon>Oweniidae</taxon>
        <taxon>Owenia</taxon>
    </lineage>
</organism>
<proteinExistence type="predicted"/>
<gene>
    <name evidence="1" type="ORF">OFUS_LOCUS25740</name>
</gene>
<name>A0A8J1TMJ5_OWEFU</name>
<dbReference type="Proteomes" id="UP000749559">
    <property type="component" value="Unassembled WGS sequence"/>
</dbReference>
<dbReference type="EMBL" id="CAIIXF020000012">
    <property type="protein sequence ID" value="CAH1802017.1"/>
    <property type="molecule type" value="Genomic_DNA"/>
</dbReference>
<protein>
    <submittedName>
        <fullName evidence="1">Uncharacterized protein</fullName>
    </submittedName>
</protein>
<evidence type="ECO:0000313" key="2">
    <source>
        <dbReference type="Proteomes" id="UP000749559"/>
    </source>
</evidence>
<keyword evidence="2" id="KW-1185">Reference proteome</keyword>
<reference evidence="1" key="1">
    <citation type="submission" date="2022-03" db="EMBL/GenBank/DDBJ databases">
        <authorList>
            <person name="Martin C."/>
        </authorList>
    </citation>
    <scope>NUCLEOTIDE SEQUENCE</scope>
</reference>
<dbReference type="AlphaFoldDB" id="A0A8J1TMJ5"/>
<accession>A0A8J1TMJ5</accession>
<sequence>MAIKKVQKAWRRLRMIFSKKRTNIMEIGTDLSIPEHYENENEFSFVVANRLSEAVAERDTLREEKDHIETELEVERQMSDRAQNEIDELKEEIARLRGLVESTLKIADLSLEYFQNKSL</sequence>